<dbReference type="Proteomes" id="UP001295444">
    <property type="component" value="Chromosome 02"/>
</dbReference>
<reference evidence="1" key="1">
    <citation type="submission" date="2022-03" db="EMBL/GenBank/DDBJ databases">
        <authorList>
            <person name="Alioto T."/>
            <person name="Alioto T."/>
            <person name="Gomez Garrido J."/>
        </authorList>
    </citation>
    <scope>NUCLEOTIDE SEQUENCE</scope>
</reference>
<name>A0AAD1RBW0_PELCU</name>
<keyword evidence="2" id="KW-1185">Reference proteome</keyword>
<evidence type="ECO:0000313" key="2">
    <source>
        <dbReference type="Proteomes" id="UP001295444"/>
    </source>
</evidence>
<gene>
    <name evidence="1" type="ORF">PECUL_23A022341</name>
</gene>
<organism evidence="1 2">
    <name type="scientific">Pelobates cultripes</name>
    <name type="common">Western spadefoot toad</name>
    <dbReference type="NCBI Taxonomy" id="61616"/>
    <lineage>
        <taxon>Eukaryota</taxon>
        <taxon>Metazoa</taxon>
        <taxon>Chordata</taxon>
        <taxon>Craniata</taxon>
        <taxon>Vertebrata</taxon>
        <taxon>Euteleostomi</taxon>
        <taxon>Amphibia</taxon>
        <taxon>Batrachia</taxon>
        <taxon>Anura</taxon>
        <taxon>Pelobatoidea</taxon>
        <taxon>Pelobatidae</taxon>
        <taxon>Pelobates</taxon>
    </lineage>
</organism>
<protein>
    <submittedName>
        <fullName evidence="1">Uncharacterized protein</fullName>
    </submittedName>
</protein>
<accession>A0AAD1RBW0</accession>
<proteinExistence type="predicted"/>
<dbReference type="EMBL" id="OW240913">
    <property type="protein sequence ID" value="CAH2245869.1"/>
    <property type="molecule type" value="Genomic_DNA"/>
</dbReference>
<dbReference type="AlphaFoldDB" id="A0AAD1RBW0"/>
<evidence type="ECO:0000313" key="1">
    <source>
        <dbReference type="EMBL" id="CAH2245869.1"/>
    </source>
</evidence>
<sequence length="169" mass="18850">MYLSLLGRLDVLISQGGDPEDVAAVKALMRSYQYDRYASLVKERDHGSYHSSDPYLSCKRKEGTKTISGLRGTDGILEESPPGILKVVSDYYIELLGKGRPRCAEAGTSRGREVEDFLSKLTLPEYSDLPFDELLSEITIEEVTESIQQQNKCNSPGPDGLTAEFYQQF</sequence>